<dbReference type="Proteomes" id="UP000530928">
    <property type="component" value="Unassembled WGS sequence"/>
</dbReference>
<evidence type="ECO:0000313" key="3">
    <source>
        <dbReference type="Proteomes" id="UP000530928"/>
    </source>
</evidence>
<gene>
    <name evidence="2" type="ORF">HNR30_006442</name>
</gene>
<protein>
    <submittedName>
        <fullName evidence="2">Uncharacterized protein</fullName>
    </submittedName>
</protein>
<keyword evidence="1" id="KW-0812">Transmembrane</keyword>
<evidence type="ECO:0000256" key="1">
    <source>
        <dbReference type="SAM" id="Phobius"/>
    </source>
</evidence>
<dbReference type="AlphaFoldDB" id="A0A7W0CQ65"/>
<dbReference type="RefSeq" id="WP_181613766.1">
    <property type="nucleotide sequence ID" value="NZ_BAABAM010000004.1"/>
</dbReference>
<reference evidence="2 3" key="1">
    <citation type="submission" date="2020-07" db="EMBL/GenBank/DDBJ databases">
        <title>Genomic Encyclopedia of Type Strains, Phase IV (KMG-IV): sequencing the most valuable type-strain genomes for metagenomic binning, comparative biology and taxonomic classification.</title>
        <authorList>
            <person name="Goeker M."/>
        </authorList>
    </citation>
    <scope>NUCLEOTIDE SEQUENCE [LARGE SCALE GENOMIC DNA]</scope>
    <source>
        <strain evidence="2 3">DSM 45533</strain>
    </source>
</reference>
<accession>A0A7W0CQ65</accession>
<proteinExistence type="predicted"/>
<sequence>MSTEIDKGSALRFTSEILAWVATPWAIWPHSVPLAVISVVVLIGLPAVFATPGSRPHVLVAVPGYVTVGLVMLQLLAAVISSWAAWIPLAACIVTLIAMTTVAFELPRWKLLLSKAHL</sequence>
<comment type="caution">
    <text evidence="2">The sequence shown here is derived from an EMBL/GenBank/DDBJ whole genome shotgun (WGS) entry which is preliminary data.</text>
</comment>
<feature type="transmembrane region" description="Helical" evidence="1">
    <location>
        <begin position="58"/>
        <end position="80"/>
    </location>
</feature>
<feature type="transmembrane region" description="Helical" evidence="1">
    <location>
        <begin position="86"/>
        <end position="106"/>
    </location>
</feature>
<feature type="transmembrane region" description="Helical" evidence="1">
    <location>
        <begin position="32"/>
        <end position="51"/>
    </location>
</feature>
<dbReference type="EMBL" id="JACDUR010000006">
    <property type="protein sequence ID" value="MBA2895070.1"/>
    <property type="molecule type" value="Genomic_DNA"/>
</dbReference>
<organism evidence="2 3">
    <name type="scientific">Nonomuraea soli</name>
    <dbReference type="NCBI Taxonomy" id="1032476"/>
    <lineage>
        <taxon>Bacteria</taxon>
        <taxon>Bacillati</taxon>
        <taxon>Actinomycetota</taxon>
        <taxon>Actinomycetes</taxon>
        <taxon>Streptosporangiales</taxon>
        <taxon>Streptosporangiaceae</taxon>
        <taxon>Nonomuraea</taxon>
    </lineage>
</organism>
<keyword evidence="1" id="KW-0472">Membrane</keyword>
<keyword evidence="1" id="KW-1133">Transmembrane helix</keyword>
<keyword evidence="3" id="KW-1185">Reference proteome</keyword>
<name>A0A7W0CQ65_9ACTN</name>
<evidence type="ECO:0000313" key="2">
    <source>
        <dbReference type="EMBL" id="MBA2895070.1"/>
    </source>
</evidence>